<dbReference type="Proteomes" id="UP000280346">
    <property type="component" value="Unassembled WGS sequence"/>
</dbReference>
<dbReference type="InterPro" id="IPR036061">
    <property type="entry name" value="CheW-like_dom_sf"/>
</dbReference>
<dbReference type="Pfam" id="PF01584">
    <property type="entry name" value="CheW"/>
    <property type="match status" value="1"/>
</dbReference>
<name>A0A3S0V3X7_9PROT</name>
<dbReference type="OrthoDB" id="7305372at2"/>
<comment type="caution">
    <text evidence="2">The sequence shown here is derived from an EMBL/GenBank/DDBJ whole genome shotgun (WGS) entry which is preliminary data.</text>
</comment>
<dbReference type="SUPFAM" id="SSF50341">
    <property type="entry name" value="CheW-like"/>
    <property type="match status" value="1"/>
</dbReference>
<evidence type="ECO:0000259" key="1">
    <source>
        <dbReference type="PROSITE" id="PS50851"/>
    </source>
</evidence>
<gene>
    <name evidence="2" type="ORF">EJ913_23440</name>
</gene>
<sequence length="200" mass="21379">MGDRIAKPRVDVDWDVVRDRVARQSTAMDEAFSGRGPWADAILHRRAEELAERPDTAGQARPLVPLLLARGAATLYGLELRHLTHIVPLPRLARVPGVSPAMLGVIAVGGKVMRLFDVDRLCGAASLPLPQEGEDGGYAVILRTGAGRPAALRVGSVERAADIDPPRQEAPPEAGAFIKTITGDRTAILDMTALLDFVKA</sequence>
<dbReference type="GO" id="GO:0007165">
    <property type="term" value="P:signal transduction"/>
    <property type="evidence" value="ECO:0007669"/>
    <property type="project" value="InterPro"/>
</dbReference>
<dbReference type="SMART" id="SM00260">
    <property type="entry name" value="CheW"/>
    <property type="match status" value="1"/>
</dbReference>
<proteinExistence type="predicted"/>
<feature type="domain" description="CheW-like" evidence="1">
    <location>
        <begin position="63"/>
        <end position="200"/>
    </location>
</feature>
<dbReference type="InterPro" id="IPR002545">
    <property type="entry name" value="CheW-lke_dom"/>
</dbReference>
<dbReference type="EMBL" id="RZIJ01000022">
    <property type="protein sequence ID" value="RUQ66206.1"/>
    <property type="molecule type" value="Genomic_DNA"/>
</dbReference>
<dbReference type="GO" id="GO:0006935">
    <property type="term" value="P:chemotaxis"/>
    <property type="evidence" value="ECO:0007669"/>
    <property type="project" value="InterPro"/>
</dbReference>
<dbReference type="PROSITE" id="PS50851">
    <property type="entry name" value="CHEW"/>
    <property type="match status" value="1"/>
</dbReference>
<evidence type="ECO:0000313" key="3">
    <source>
        <dbReference type="Proteomes" id="UP000280346"/>
    </source>
</evidence>
<protein>
    <submittedName>
        <fullName evidence="2">Chemotaxis protein CheW</fullName>
    </submittedName>
</protein>
<dbReference type="AlphaFoldDB" id="A0A3S0V3X7"/>
<organism evidence="2 3">
    <name type="scientific">Azospirillum doebereinerae</name>
    <dbReference type="NCBI Taxonomy" id="92933"/>
    <lineage>
        <taxon>Bacteria</taxon>
        <taxon>Pseudomonadati</taxon>
        <taxon>Pseudomonadota</taxon>
        <taxon>Alphaproteobacteria</taxon>
        <taxon>Rhodospirillales</taxon>
        <taxon>Azospirillaceae</taxon>
        <taxon>Azospirillum</taxon>
    </lineage>
</organism>
<evidence type="ECO:0000313" key="2">
    <source>
        <dbReference type="EMBL" id="RUQ66206.1"/>
    </source>
</evidence>
<dbReference type="RefSeq" id="WP_127002454.1">
    <property type="nucleotide sequence ID" value="NZ_JBNPXW010000017.1"/>
</dbReference>
<keyword evidence="3" id="KW-1185">Reference proteome</keyword>
<reference evidence="2 3" key="1">
    <citation type="submission" date="2018-12" db="EMBL/GenBank/DDBJ databases">
        <authorList>
            <person name="Yang Y."/>
        </authorList>
    </citation>
    <scope>NUCLEOTIDE SEQUENCE [LARGE SCALE GENOMIC DNA]</scope>
    <source>
        <strain evidence="2 3">GSF71</strain>
    </source>
</reference>
<dbReference type="Gene3D" id="2.30.30.40">
    <property type="entry name" value="SH3 Domains"/>
    <property type="match status" value="1"/>
</dbReference>
<dbReference type="Gene3D" id="2.40.50.180">
    <property type="entry name" value="CheA-289, Domain 4"/>
    <property type="match status" value="1"/>
</dbReference>
<accession>A0A3S0V3X7</accession>